<keyword evidence="10 15" id="KW-0472">Membrane</keyword>
<dbReference type="InterPro" id="IPR005543">
    <property type="entry name" value="PASTA_dom"/>
</dbReference>
<evidence type="ECO:0000256" key="7">
    <source>
        <dbReference type="ARBA" id="ARBA00022960"/>
    </source>
</evidence>
<evidence type="ECO:0000256" key="3">
    <source>
        <dbReference type="ARBA" id="ARBA00022475"/>
    </source>
</evidence>
<keyword evidence="4" id="KW-0132">Cell division</keyword>
<evidence type="ECO:0000256" key="13">
    <source>
        <dbReference type="ARBA" id="ARBA00023316"/>
    </source>
</evidence>
<dbReference type="Gene3D" id="3.30.70.2110">
    <property type="match status" value="1"/>
</dbReference>
<dbReference type="Proteomes" id="UP000033166">
    <property type="component" value="Chromosome I"/>
</dbReference>
<keyword evidence="11" id="KW-0046">Antibiotic resistance</keyword>
<organism evidence="17 18">
    <name type="scientific">Pseudolactococcus piscium MKFS47</name>
    <dbReference type="NCBI Taxonomy" id="297352"/>
    <lineage>
        <taxon>Bacteria</taxon>
        <taxon>Bacillati</taxon>
        <taxon>Bacillota</taxon>
        <taxon>Bacilli</taxon>
        <taxon>Lactobacillales</taxon>
        <taxon>Streptococcaceae</taxon>
        <taxon>Pseudolactococcus</taxon>
    </lineage>
</organism>
<keyword evidence="8" id="KW-0573">Peptidoglycan synthesis</keyword>
<evidence type="ECO:0000256" key="12">
    <source>
        <dbReference type="ARBA" id="ARBA00023306"/>
    </source>
</evidence>
<evidence type="ECO:0000256" key="5">
    <source>
        <dbReference type="ARBA" id="ARBA00022692"/>
    </source>
</evidence>
<keyword evidence="7" id="KW-0133">Cell shape</keyword>
<reference evidence="18" key="1">
    <citation type="submission" date="2015-01" db="EMBL/GenBank/DDBJ databases">
        <authorList>
            <person name="Andreevskaya M."/>
        </authorList>
    </citation>
    <scope>NUCLEOTIDE SEQUENCE [LARGE SCALE GENOMIC DNA]</scope>
    <source>
        <strain evidence="18">MKFS47</strain>
    </source>
</reference>
<dbReference type="GO" id="GO:0051301">
    <property type="term" value="P:cell division"/>
    <property type="evidence" value="ECO:0007669"/>
    <property type="project" value="UniProtKB-KW"/>
</dbReference>
<comment type="subcellular location">
    <subcellularLocation>
        <location evidence="1">Cell membrane</location>
        <topology evidence="1">Single-pass membrane protein</topology>
    </subcellularLocation>
</comment>
<feature type="domain" description="PASTA" evidence="16">
    <location>
        <begin position="705"/>
        <end position="765"/>
    </location>
</feature>
<dbReference type="AlphaFoldDB" id="A0A0D6DW21"/>
<dbReference type="InterPro" id="IPR005311">
    <property type="entry name" value="PBP_dimer"/>
</dbReference>
<dbReference type="GO" id="GO:0046677">
    <property type="term" value="P:response to antibiotic"/>
    <property type="evidence" value="ECO:0007669"/>
    <property type="project" value="UniProtKB-KW"/>
</dbReference>
<dbReference type="GO" id="GO:0009252">
    <property type="term" value="P:peptidoglycan biosynthetic process"/>
    <property type="evidence" value="ECO:0007669"/>
    <property type="project" value="UniProtKB-KW"/>
</dbReference>
<dbReference type="EMBL" id="LN774769">
    <property type="protein sequence ID" value="CEN28143.1"/>
    <property type="molecule type" value="Genomic_DNA"/>
</dbReference>
<dbReference type="SMART" id="SM00740">
    <property type="entry name" value="PASTA"/>
    <property type="match status" value="2"/>
</dbReference>
<dbReference type="CDD" id="cd06575">
    <property type="entry name" value="PASTA_Pbp2x-like_2"/>
    <property type="match status" value="1"/>
</dbReference>
<dbReference type="Gene3D" id="3.90.1310.10">
    <property type="entry name" value="Penicillin-binding protein 2a (Domain 2)"/>
    <property type="match status" value="1"/>
</dbReference>
<evidence type="ECO:0000256" key="8">
    <source>
        <dbReference type="ARBA" id="ARBA00022984"/>
    </source>
</evidence>
<evidence type="ECO:0000256" key="14">
    <source>
        <dbReference type="ARBA" id="ARBA00055980"/>
    </source>
</evidence>
<keyword evidence="5 15" id="KW-0812">Transmembrane</keyword>
<evidence type="ECO:0000256" key="4">
    <source>
        <dbReference type="ARBA" id="ARBA00022618"/>
    </source>
</evidence>
<evidence type="ECO:0000259" key="16">
    <source>
        <dbReference type="PROSITE" id="PS51178"/>
    </source>
</evidence>
<dbReference type="KEGG" id="lpk:LACPI_0943"/>
<name>A0A0D6DW21_9LACT</name>
<dbReference type="Pfam" id="PF03717">
    <property type="entry name" value="PBP_dimer"/>
    <property type="match status" value="1"/>
</dbReference>
<proteinExistence type="inferred from homology"/>
<dbReference type="InterPro" id="IPR012338">
    <property type="entry name" value="Beta-lactam/transpept-like"/>
</dbReference>
<accession>A0A0D6DW21</accession>
<evidence type="ECO:0000256" key="15">
    <source>
        <dbReference type="SAM" id="Phobius"/>
    </source>
</evidence>
<comment type="similarity">
    <text evidence="2">Belongs to the transpeptidase family.</text>
</comment>
<dbReference type="HOGENOM" id="CLU_009289_6_1_9"/>
<dbReference type="SUPFAM" id="SSF56601">
    <property type="entry name" value="beta-lactamase/transpeptidase-like"/>
    <property type="match status" value="1"/>
</dbReference>
<dbReference type="PANTHER" id="PTHR30627">
    <property type="entry name" value="PEPTIDOGLYCAN D,D-TRANSPEPTIDASE"/>
    <property type="match status" value="1"/>
</dbReference>
<protein>
    <submittedName>
        <fullName evidence="17">Penicillin-binding protein 2X PbpX</fullName>
    </submittedName>
</protein>
<dbReference type="SUPFAM" id="SSF56519">
    <property type="entry name" value="Penicillin binding protein dimerisation domain"/>
    <property type="match status" value="1"/>
</dbReference>
<dbReference type="InterPro" id="IPR036138">
    <property type="entry name" value="PBP_dimer_sf"/>
</dbReference>
<evidence type="ECO:0000256" key="1">
    <source>
        <dbReference type="ARBA" id="ARBA00004162"/>
    </source>
</evidence>
<dbReference type="PROSITE" id="PS51178">
    <property type="entry name" value="PASTA"/>
    <property type="match status" value="1"/>
</dbReference>
<dbReference type="Gene3D" id="2.20.70.70">
    <property type="match status" value="1"/>
</dbReference>
<dbReference type="RefSeq" id="WP_047915328.1">
    <property type="nucleotide sequence ID" value="NZ_LN774769.1"/>
</dbReference>
<evidence type="ECO:0000256" key="9">
    <source>
        <dbReference type="ARBA" id="ARBA00022989"/>
    </source>
</evidence>
<keyword evidence="3" id="KW-1003">Cell membrane</keyword>
<dbReference type="SUPFAM" id="SSF54184">
    <property type="entry name" value="Penicillin-binding protein 2x (pbp-2x), c-terminal domain"/>
    <property type="match status" value="2"/>
</dbReference>
<dbReference type="GO" id="GO:0008658">
    <property type="term" value="F:penicillin binding"/>
    <property type="evidence" value="ECO:0007669"/>
    <property type="project" value="InterPro"/>
</dbReference>
<dbReference type="GO" id="GO:0008360">
    <property type="term" value="P:regulation of cell shape"/>
    <property type="evidence" value="ECO:0007669"/>
    <property type="project" value="UniProtKB-KW"/>
</dbReference>
<dbReference type="PANTHER" id="PTHR30627:SF26">
    <property type="entry name" value="PENICILLIN-BINDING PROTEIN 2B"/>
    <property type="match status" value="1"/>
</dbReference>
<sequence length="765" mass="83130">MIKLLKNIVTYPFRKVAINAGKTRLSPQDNRKRIAQDILFLALLVFTVFIVRFSWIIVTDSSNGVKLSPLAKSNYSETTTIYAKRGTIFDREGAAIATDSSDYSIYVILDKTYVSAVGKKLYASSEDFAKIEAIFKEKLDIDESYTRSQLNIPKASQVEFGTKGKHISFTLKEQIEKEAKDKGIVGIGFTSHLARSYSGNFASNFIGLAGLKDGDDDTKGLIGQFGIEASLDSTLSGKNGVETLEKNKNGQTLKGIAKSVTPAKDGQDVYTTLDSTLQSYLETLVDTSLQKFTASEVVATLVKADTGEILATTQRPTFDPSTQKVIGPKDTTVSDKQNLNNQSNLLYQSSFEPGSTFKLFTMAAAIENGTFNANATYSSAPISVGDTPIADWDKETHPGGLSLTYAQGFAHSSNVGMSKLQIAMGDKTWDNYLNRFRFGIPTRMGVGGEGFGKLPDDNIVSQVNSSFGQGISVTGTQMLRGYSAIANGGTMLEPHFISKIVNTDAGTQRISEPEIIGKPVSKTTADSVLKYMVNVGTDNVNGTAYDWSTNQPYFRVDGKEVSVKTGTAQVPDPKGGYHEGTTAYLYSAVTMVPAVNPDYIFYMTIKLPDHWSLNFISSVANPLLDRAYDLKPTIDATSNKSISKTDNETKVALANYEGKNPGNTLDLLRQQLLQPVVIGSGSVITKQSIEPGTKLGANKRILLLTNGKLTMPDIYDWSKQDIDLLAKWAGLTVTYDGAEDGKATKQSIKMNEAIKKGKKLTVTLK</sequence>
<dbReference type="InterPro" id="IPR001460">
    <property type="entry name" value="PCN-bd_Tpept"/>
</dbReference>
<evidence type="ECO:0000313" key="17">
    <source>
        <dbReference type="EMBL" id="CEN28143.1"/>
    </source>
</evidence>
<comment type="function">
    <text evidence="14">A transpeptidase that forms peptide cross-links between adjacent glycan strands in cell wall peptidoglycan (PG). Part of the divisome machinery that synthesizes the septal cross wall. Beta-lactams inactivate the PBPs by acylating an essential serine residue in the active site of these proteins.</text>
</comment>
<dbReference type="Pfam" id="PF00905">
    <property type="entry name" value="Transpeptidase"/>
    <property type="match status" value="1"/>
</dbReference>
<evidence type="ECO:0000313" key="18">
    <source>
        <dbReference type="Proteomes" id="UP000033166"/>
    </source>
</evidence>
<keyword evidence="6" id="KW-0677">Repeat</keyword>
<gene>
    <name evidence="17" type="primary">pbpX</name>
    <name evidence="17" type="ORF">LACPI_0943</name>
</gene>
<dbReference type="GO" id="GO:0071555">
    <property type="term" value="P:cell wall organization"/>
    <property type="evidence" value="ECO:0007669"/>
    <property type="project" value="UniProtKB-KW"/>
</dbReference>
<evidence type="ECO:0000256" key="6">
    <source>
        <dbReference type="ARBA" id="ARBA00022737"/>
    </source>
</evidence>
<dbReference type="InterPro" id="IPR050515">
    <property type="entry name" value="Beta-lactam/transpept"/>
</dbReference>
<dbReference type="GO" id="GO:0005886">
    <property type="term" value="C:plasma membrane"/>
    <property type="evidence" value="ECO:0007669"/>
    <property type="project" value="UniProtKB-SubCell"/>
</dbReference>
<dbReference type="Pfam" id="PF03793">
    <property type="entry name" value="PASTA"/>
    <property type="match status" value="2"/>
</dbReference>
<keyword evidence="12" id="KW-0131">Cell cycle</keyword>
<dbReference type="FunFam" id="3.40.710.10:FF:000095">
    <property type="entry name" value="Penicillin-binding protein 2x"/>
    <property type="match status" value="1"/>
</dbReference>
<keyword evidence="9 15" id="KW-1133">Transmembrane helix</keyword>
<dbReference type="Gene3D" id="3.40.710.10">
    <property type="entry name" value="DD-peptidase/beta-lactamase superfamily"/>
    <property type="match status" value="1"/>
</dbReference>
<keyword evidence="13" id="KW-0961">Cell wall biogenesis/degradation</keyword>
<feature type="transmembrane region" description="Helical" evidence="15">
    <location>
        <begin position="38"/>
        <end position="58"/>
    </location>
</feature>
<evidence type="ECO:0000256" key="11">
    <source>
        <dbReference type="ARBA" id="ARBA00023251"/>
    </source>
</evidence>
<evidence type="ECO:0000256" key="10">
    <source>
        <dbReference type="ARBA" id="ARBA00023136"/>
    </source>
</evidence>
<dbReference type="STRING" id="1364.LP2241_20507"/>
<evidence type="ECO:0000256" key="2">
    <source>
        <dbReference type="ARBA" id="ARBA00007171"/>
    </source>
</evidence>